<evidence type="ECO:0000256" key="2">
    <source>
        <dbReference type="ARBA" id="ARBA00023125"/>
    </source>
</evidence>
<reference evidence="6" key="1">
    <citation type="journal article" date="2010" name="Stand. Genomic Sci.">
        <title>Complete genome sequence of 'Thermobaculum terrenum' type strain (YNP1).</title>
        <authorList>
            <person name="Kiss H."/>
            <person name="Cleland D."/>
            <person name="Lapidus A."/>
            <person name="Lucas S."/>
            <person name="Glavina Del Rio T."/>
            <person name="Nolan M."/>
            <person name="Tice H."/>
            <person name="Han C."/>
            <person name="Goodwin L."/>
            <person name="Pitluck S."/>
            <person name="Liolios K."/>
            <person name="Ivanova N."/>
            <person name="Mavromatis K."/>
            <person name="Ovchinnikova G."/>
            <person name="Pati A."/>
            <person name="Chen A."/>
            <person name="Palaniappan K."/>
            <person name="Land M."/>
            <person name="Hauser L."/>
            <person name="Chang Y."/>
            <person name="Jeffries C."/>
            <person name="Lu M."/>
            <person name="Brettin T."/>
            <person name="Detter J."/>
            <person name="Goker M."/>
            <person name="Tindall B."/>
            <person name="Beck B."/>
            <person name="McDermott T."/>
            <person name="Woyke T."/>
            <person name="Bristow J."/>
            <person name="Eisen J."/>
            <person name="Markowitz V."/>
            <person name="Hugenholtz P."/>
            <person name="Kyrpides N."/>
            <person name="Klenk H."/>
            <person name="Cheng J."/>
        </authorList>
    </citation>
    <scope>NUCLEOTIDE SEQUENCE [LARGE SCALE GENOMIC DNA]</scope>
    <source>
        <strain evidence="6">ATCC BAA-798 / YNP1</strain>
    </source>
</reference>
<dbReference type="InterPro" id="IPR010982">
    <property type="entry name" value="Lambda_DNA-bd_dom_sf"/>
</dbReference>
<evidence type="ECO:0000256" key="1">
    <source>
        <dbReference type="ARBA" id="ARBA00023015"/>
    </source>
</evidence>
<evidence type="ECO:0000313" key="6">
    <source>
        <dbReference type="Proteomes" id="UP000000323"/>
    </source>
</evidence>
<dbReference type="EC" id="5.1.1.1" evidence="5"/>
<dbReference type="HOGENOM" id="CLU_037628_6_0_0"/>
<name>D1CHZ7_THET1</name>
<accession>D1CHZ7</accession>
<dbReference type="PROSITE" id="PS00356">
    <property type="entry name" value="HTH_LACI_1"/>
    <property type="match status" value="1"/>
</dbReference>
<dbReference type="EMBL" id="CP001826">
    <property type="protein sequence ID" value="ACZ43368.1"/>
    <property type="molecule type" value="Genomic_DNA"/>
</dbReference>
<keyword evidence="5" id="KW-0413">Isomerase</keyword>
<dbReference type="STRING" id="525904.Tter_2475"/>
<dbReference type="Gene3D" id="1.10.260.40">
    <property type="entry name" value="lambda repressor-like DNA-binding domains"/>
    <property type="match status" value="1"/>
</dbReference>
<dbReference type="Pfam" id="PF00356">
    <property type="entry name" value="LacI"/>
    <property type="match status" value="1"/>
</dbReference>
<dbReference type="GO" id="GO:0008784">
    <property type="term" value="F:alanine racemase activity"/>
    <property type="evidence" value="ECO:0007669"/>
    <property type="project" value="UniProtKB-EC"/>
</dbReference>
<dbReference type="InterPro" id="IPR000843">
    <property type="entry name" value="HTH_LacI"/>
</dbReference>
<dbReference type="InterPro" id="IPR028082">
    <property type="entry name" value="Peripla_BP_I"/>
</dbReference>
<dbReference type="SMART" id="SM00354">
    <property type="entry name" value="HTH_LACI"/>
    <property type="match status" value="1"/>
</dbReference>
<dbReference type="SUPFAM" id="SSF47413">
    <property type="entry name" value="lambda repressor-like DNA-binding domains"/>
    <property type="match status" value="1"/>
</dbReference>
<dbReference type="InterPro" id="IPR046335">
    <property type="entry name" value="LacI/GalR-like_sensor"/>
</dbReference>
<organism evidence="5 6">
    <name type="scientific">Thermobaculum terrenum (strain ATCC BAA-798 / CCMEE 7001 / YNP1)</name>
    <dbReference type="NCBI Taxonomy" id="525904"/>
    <lineage>
        <taxon>Bacteria</taxon>
        <taxon>Bacillati</taxon>
        <taxon>Chloroflexota</taxon>
        <taxon>Chloroflexia</taxon>
        <taxon>Candidatus Thermobaculales</taxon>
        <taxon>Candidatus Thermobaculaceae</taxon>
        <taxon>Thermobaculum</taxon>
    </lineage>
</organism>
<dbReference type="Gene3D" id="3.40.50.2300">
    <property type="match status" value="2"/>
</dbReference>
<keyword evidence="2" id="KW-0238">DNA-binding</keyword>
<dbReference type="PANTHER" id="PTHR30146">
    <property type="entry name" value="LACI-RELATED TRANSCRIPTIONAL REPRESSOR"/>
    <property type="match status" value="1"/>
</dbReference>
<evidence type="ECO:0000313" key="5">
    <source>
        <dbReference type="EMBL" id="ACZ43368.1"/>
    </source>
</evidence>
<keyword evidence="3" id="KW-0804">Transcription</keyword>
<dbReference type="Proteomes" id="UP000000323">
    <property type="component" value="Chromosome 2"/>
</dbReference>
<dbReference type="eggNOG" id="COG1609">
    <property type="taxonomic scope" value="Bacteria"/>
</dbReference>
<dbReference type="SUPFAM" id="SSF53822">
    <property type="entry name" value="Periplasmic binding protein-like I"/>
    <property type="match status" value="1"/>
</dbReference>
<dbReference type="PROSITE" id="PS50932">
    <property type="entry name" value="HTH_LACI_2"/>
    <property type="match status" value="1"/>
</dbReference>
<evidence type="ECO:0000256" key="3">
    <source>
        <dbReference type="ARBA" id="ARBA00023163"/>
    </source>
</evidence>
<dbReference type="KEGG" id="ttr:Tter_2475"/>
<gene>
    <name evidence="5" type="ordered locus">Tter_2475</name>
</gene>
<dbReference type="OrthoDB" id="43195at2"/>
<evidence type="ECO:0000259" key="4">
    <source>
        <dbReference type="PROSITE" id="PS50932"/>
    </source>
</evidence>
<dbReference type="GO" id="GO:0003700">
    <property type="term" value="F:DNA-binding transcription factor activity"/>
    <property type="evidence" value="ECO:0007669"/>
    <property type="project" value="TreeGrafter"/>
</dbReference>
<proteinExistence type="predicted"/>
<protein>
    <submittedName>
        <fullName evidence="5">Transcriptional regulator, LacI family</fullName>
        <ecNumber evidence="5">5.1.1.1</ecNumber>
    </submittedName>
</protein>
<dbReference type="PANTHER" id="PTHR30146:SF109">
    <property type="entry name" value="HTH-TYPE TRANSCRIPTIONAL REGULATOR GALS"/>
    <property type="match status" value="1"/>
</dbReference>
<sequence>MKKSATLRDVAEAANVSMGTASLVLNGKRGVAAATRERVLEAARRLGYRASPRRSLRTPHDIVVLVERTPLSPSSDPFNKPILQGMETVARGRGYRLILEFVEQGEPPSLDRWTQDGVTGLVILGGGDLDEDWIRAALATGLPLVMVDHYVPGLEVPTVVPDNFGGAYAMTKHLLEQGHRRIGFVRGPSKYWTLGERLAGYLLAMQQAGLAPPPELIPPRVSHGEEKGYGETLMLLDLEEPPTAIFAVSDKTAIGVYRALNERGISVPGQISVVGFDDIELARTVSPPLTTVRVPCEEMGRVALERLLALIESGDWREDNMRWTLPTRVIPRSSVRRLGS</sequence>
<dbReference type="RefSeq" id="WP_012876399.1">
    <property type="nucleotide sequence ID" value="NC_013526.1"/>
</dbReference>
<keyword evidence="6" id="KW-1185">Reference proteome</keyword>
<dbReference type="CDD" id="cd06285">
    <property type="entry name" value="PBP1_LacI-like"/>
    <property type="match status" value="1"/>
</dbReference>
<dbReference type="Pfam" id="PF13377">
    <property type="entry name" value="Peripla_BP_3"/>
    <property type="match status" value="1"/>
</dbReference>
<dbReference type="AlphaFoldDB" id="D1CHZ7"/>
<keyword evidence="1" id="KW-0805">Transcription regulation</keyword>
<dbReference type="GO" id="GO:0000976">
    <property type="term" value="F:transcription cis-regulatory region binding"/>
    <property type="evidence" value="ECO:0007669"/>
    <property type="project" value="TreeGrafter"/>
</dbReference>
<feature type="domain" description="HTH lacI-type" evidence="4">
    <location>
        <begin position="5"/>
        <end position="58"/>
    </location>
</feature>
<dbReference type="CDD" id="cd01392">
    <property type="entry name" value="HTH_LacI"/>
    <property type="match status" value="1"/>
</dbReference>